<dbReference type="EMBL" id="SRLO01000148">
    <property type="protein sequence ID" value="TNN71550.1"/>
    <property type="molecule type" value="Genomic_DNA"/>
</dbReference>
<evidence type="ECO:0000313" key="2">
    <source>
        <dbReference type="EMBL" id="TNN71550.1"/>
    </source>
</evidence>
<organism evidence="2 3">
    <name type="scientific">Liparis tanakae</name>
    <name type="common">Tanaka's snailfish</name>
    <dbReference type="NCBI Taxonomy" id="230148"/>
    <lineage>
        <taxon>Eukaryota</taxon>
        <taxon>Metazoa</taxon>
        <taxon>Chordata</taxon>
        <taxon>Craniata</taxon>
        <taxon>Vertebrata</taxon>
        <taxon>Euteleostomi</taxon>
        <taxon>Actinopterygii</taxon>
        <taxon>Neopterygii</taxon>
        <taxon>Teleostei</taxon>
        <taxon>Neoteleostei</taxon>
        <taxon>Acanthomorphata</taxon>
        <taxon>Eupercaria</taxon>
        <taxon>Perciformes</taxon>
        <taxon>Cottioidei</taxon>
        <taxon>Cottales</taxon>
        <taxon>Liparidae</taxon>
        <taxon>Liparis</taxon>
    </lineage>
</organism>
<dbReference type="AlphaFoldDB" id="A0A4Z2I168"/>
<proteinExistence type="predicted"/>
<dbReference type="Proteomes" id="UP000314294">
    <property type="component" value="Unassembled WGS sequence"/>
</dbReference>
<accession>A0A4Z2I168</accession>
<feature type="region of interest" description="Disordered" evidence="1">
    <location>
        <begin position="155"/>
        <end position="174"/>
    </location>
</feature>
<comment type="caution">
    <text evidence="2">The sequence shown here is derived from an EMBL/GenBank/DDBJ whole genome shotgun (WGS) entry which is preliminary data.</text>
</comment>
<evidence type="ECO:0000313" key="3">
    <source>
        <dbReference type="Proteomes" id="UP000314294"/>
    </source>
</evidence>
<evidence type="ECO:0000256" key="1">
    <source>
        <dbReference type="SAM" id="MobiDB-lite"/>
    </source>
</evidence>
<feature type="region of interest" description="Disordered" evidence="1">
    <location>
        <begin position="1"/>
        <end position="24"/>
    </location>
</feature>
<gene>
    <name evidence="2" type="ORF">EYF80_018236</name>
</gene>
<feature type="compositionally biased region" description="Polar residues" evidence="1">
    <location>
        <begin position="163"/>
        <end position="174"/>
    </location>
</feature>
<reference evidence="2 3" key="1">
    <citation type="submission" date="2019-03" db="EMBL/GenBank/DDBJ databases">
        <title>First draft genome of Liparis tanakae, snailfish: a comprehensive survey of snailfish specific genes.</title>
        <authorList>
            <person name="Kim W."/>
            <person name="Song I."/>
            <person name="Jeong J.-H."/>
            <person name="Kim D."/>
            <person name="Kim S."/>
            <person name="Ryu S."/>
            <person name="Song J.Y."/>
            <person name="Lee S.K."/>
        </authorList>
    </citation>
    <scope>NUCLEOTIDE SEQUENCE [LARGE SCALE GENOMIC DNA]</scope>
    <source>
        <tissue evidence="2">Muscle</tissue>
    </source>
</reference>
<protein>
    <submittedName>
        <fullName evidence="2">Uncharacterized protein</fullName>
    </submittedName>
</protein>
<keyword evidence="3" id="KW-1185">Reference proteome</keyword>
<sequence length="174" mass="18956">MKAGLAAEAADHQPATYLSSGKDGDGELQQALDLDLHGAVAVPAPSEAQLSITDSTTKAMILEENGTRERKGELNEKCRCWEEHFVSFRLSPVFVLRGDTVGIVVTTQSHDHPKRFSPTHSPYDETCDDSSPGETAGFRPFGVFIDVSAAATYADQTHRHDQQAQTQTHRSNTC</sequence>
<feature type="region of interest" description="Disordered" evidence="1">
    <location>
        <begin position="111"/>
        <end position="132"/>
    </location>
</feature>
<name>A0A4Z2I168_9TELE</name>